<dbReference type="EMBL" id="CM042063">
    <property type="protein sequence ID" value="KAI3666846.1"/>
    <property type="molecule type" value="Genomic_DNA"/>
</dbReference>
<reference evidence="1 2" key="2">
    <citation type="journal article" date="2022" name="Mol. Ecol. Resour.">
        <title>The genomes of chicory, endive, great burdock and yacon provide insights into Asteraceae paleo-polyploidization history and plant inulin production.</title>
        <authorList>
            <person name="Fan W."/>
            <person name="Wang S."/>
            <person name="Wang H."/>
            <person name="Wang A."/>
            <person name="Jiang F."/>
            <person name="Liu H."/>
            <person name="Zhao H."/>
            <person name="Xu D."/>
            <person name="Zhang Y."/>
        </authorList>
    </citation>
    <scope>NUCLEOTIDE SEQUENCE [LARGE SCALE GENOMIC DNA]</scope>
    <source>
        <strain evidence="2">cv. Niubang</strain>
    </source>
</reference>
<organism evidence="1 2">
    <name type="scientific">Arctium lappa</name>
    <name type="common">Greater burdock</name>
    <name type="synonym">Lappa major</name>
    <dbReference type="NCBI Taxonomy" id="4217"/>
    <lineage>
        <taxon>Eukaryota</taxon>
        <taxon>Viridiplantae</taxon>
        <taxon>Streptophyta</taxon>
        <taxon>Embryophyta</taxon>
        <taxon>Tracheophyta</taxon>
        <taxon>Spermatophyta</taxon>
        <taxon>Magnoliopsida</taxon>
        <taxon>eudicotyledons</taxon>
        <taxon>Gunneridae</taxon>
        <taxon>Pentapetalae</taxon>
        <taxon>asterids</taxon>
        <taxon>campanulids</taxon>
        <taxon>Asterales</taxon>
        <taxon>Asteraceae</taxon>
        <taxon>Carduoideae</taxon>
        <taxon>Cardueae</taxon>
        <taxon>Arctiinae</taxon>
        <taxon>Arctium</taxon>
    </lineage>
</organism>
<reference evidence="2" key="1">
    <citation type="journal article" date="2022" name="Mol. Ecol. Resour.">
        <title>The genomes of chicory, endive, great burdock and yacon provide insights into Asteraceae palaeo-polyploidization history and plant inulin production.</title>
        <authorList>
            <person name="Fan W."/>
            <person name="Wang S."/>
            <person name="Wang H."/>
            <person name="Wang A."/>
            <person name="Jiang F."/>
            <person name="Liu H."/>
            <person name="Zhao H."/>
            <person name="Xu D."/>
            <person name="Zhang Y."/>
        </authorList>
    </citation>
    <scope>NUCLEOTIDE SEQUENCE [LARGE SCALE GENOMIC DNA]</scope>
    <source>
        <strain evidence="2">cv. Niubang</strain>
    </source>
</reference>
<sequence length="144" mass="16524">MQLGFSLPLATDSHHYHPTSAIISPTSPSSENIRLLQTIFFFIRKYPSSSNHLLLHREIIIFFTRNHRLLNSEIIVFFKSPSSSPGNRLLHPEIIVFFIRKSSSSMTLIEVFLNFSSQLYVSRLNGFDEVEDGFDDVEDGFDDV</sequence>
<protein>
    <submittedName>
        <fullName evidence="1">Uncharacterized protein</fullName>
    </submittedName>
</protein>
<evidence type="ECO:0000313" key="2">
    <source>
        <dbReference type="Proteomes" id="UP001055879"/>
    </source>
</evidence>
<keyword evidence="2" id="KW-1185">Reference proteome</keyword>
<name>A0ACB8XHW6_ARCLA</name>
<accession>A0ACB8XHW6</accession>
<evidence type="ECO:0000313" key="1">
    <source>
        <dbReference type="EMBL" id="KAI3666846.1"/>
    </source>
</evidence>
<proteinExistence type="predicted"/>
<comment type="caution">
    <text evidence="1">The sequence shown here is derived from an EMBL/GenBank/DDBJ whole genome shotgun (WGS) entry which is preliminary data.</text>
</comment>
<gene>
    <name evidence="1" type="ORF">L6452_41884</name>
</gene>
<dbReference type="Proteomes" id="UP001055879">
    <property type="component" value="Linkage Group LG17"/>
</dbReference>